<organism evidence="12 13">
    <name type="scientific">Coccomyxa viridis</name>
    <dbReference type="NCBI Taxonomy" id="1274662"/>
    <lineage>
        <taxon>Eukaryota</taxon>
        <taxon>Viridiplantae</taxon>
        <taxon>Chlorophyta</taxon>
        <taxon>core chlorophytes</taxon>
        <taxon>Trebouxiophyceae</taxon>
        <taxon>Trebouxiophyceae incertae sedis</taxon>
        <taxon>Coccomyxaceae</taxon>
        <taxon>Coccomyxa</taxon>
    </lineage>
</organism>
<feature type="chain" id="PRO_5043830356" description="Cupin 2 conserved barrel domain-containing protein" evidence="11">
    <location>
        <begin position="26"/>
        <end position="202"/>
    </location>
</feature>
<keyword evidence="6" id="KW-0675">Receptor</keyword>
<protein>
    <recommendedName>
        <fullName evidence="14">Cupin 2 conserved barrel domain-containing protein</fullName>
    </recommendedName>
</protein>
<dbReference type="InterPro" id="IPR011051">
    <property type="entry name" value="RmlC_Cupin_sf"/>
</dbReference>
<evidence type="ECO:0000256" key="1">
    <source>
        <dbReference type="ARBA" id="ARBA00004319"/>
    </source>
</evidence>
<feature type="binding site" evidence="9">
    <location>
        <position position="134"/>
    </location>
    <ligand>
        <name>Zn(2+)</name>
        <dbReference type="ChEBI" id="CHEBI:29105"/>
    </ligand>
</feature>
<comment type="caution">
    <text evidence="12">The sequence shown here is derived from an EMBL/GenBank/DDBJ whole genome shotgun (WGS) entry which is preliminary data.</text>
</comment>
<dbReference type="GO" id="GO:0009734">
    <property type="term" value="P:auxin-activated signaling pathway"/>
    <property type="evidence" value="ECO:0007669"/>
    <property type="project" value="UniProtKB-KW"/>
</dbReference>
<keyword evidence="3 11" id="KW-0732">Signal</keyword>
<keyword evidence="2 9" id="KW-0479">Metal-binding</keyword>
<dbReference type="Proteomes" id="UP001314263">
    <property type="component" value="Unassembled WGS sequence"/>
</dbReference>
<evidence type="ECO:0000256" key="7">
    <source>
        <dbReference type="ARBA" id="ARBA00023180"/>
    </source>
</evidence>
<name>A0AAV1IDT6_9CHLO</name>
<evidence type="ECO:0000256" key="11">
    <source>
        <dbReference type="SAM" id="SignalP"/>
    </source>
</evidence>
<evidence type="ECO:0000256" key="6">
    <source>
        <dbReference type="ARBA" id="ARBA00023170"/>
    </source>
</evidence>
<keyword evidence="5 9" id="KW-0862">Zinc</keyword>
<evidence type="ECO:0000256" key="10">
    <source>
        <dbReference type="SAM" id="MobiDB-lite"/>
    </source>
</evidence>
<gene>
    <name evidence="12" type="ORF">CVIRNUC_007819</name>
</gene>
<dbReference type="GO" id="GO:0046872">
    <property type="term" value="F:metal ion binding"/>
    <property type="evidence" value="ECO:0007669"/>
    <property type="project" value="UniProtKB-KW"/>
</dbReference>
<feature type="binding site" evidence="9">
    <location>
        <position position="95"/>
    </location>
    <ligand>
        <name>Zn(2+)</name>
        <dbReference type="ChEBI" id="CHEBI:29105"/>
    </ligand>
</feature>
<keyword evidence="8" id="KW-0927">Auxin signaling pathway</keyword>
<sequence length="202" mass="22593">MRLGHIEVTSLLALGLTWQLSPVHCANEPCLDLYKDAHRPKVYNTADLQDTSSFEGVAHKTITGMHHHGTRQLEMWMQTLVPGVVIPPHTHGGEEWVMVLKGTATFKSRDLDMIVSTQTLRSNDSITVLPEVVHNFSNLGEEDIQLIVALVGDLHSVLYPSWEAHASEAQRLDPQPWDVKCPSQVPQSLQPLQREAQGRDEL</sequence>
<comment type="subcellular location">
    <subcellularLocation>
        <location evidence="1">Endoplasmic reticulum lumen</location>
    </subcellularLocation>
</comment>
<evidence type="ECO:0000256" key="5">
    <source>
        <dbReference type="ARBA" id="ARBA00022833"/>
    </source>
</evidence>
<dbReference type="GO" id="GO:0005788">
    <property type="term" value="C:endoplasmic reticulum lumen"/>
    <property type="evidence" value="ECO:0007669"/>
    <property type="project" value="UniProtKB-SubCell"/>
</dbReference>
<proteinExistence type="predicted"/>
<keyword evidence="4" id="KW-0256">Endoplasmic reticulum</keyword>
<keyword evidence="7" id="KW-0325">Glycoprotein</keyword>
<dbReference type="Gene3D" id="2.60.120.10">
    <property type="entry name" value="Jelly Rolls"/>
    <property type="match status" value="1"/>
</dbReference>
<dbReference type="InterPro" id="IPR014710">
    <property type="entry name" value="RmlC-like_jellyroll"/>
</dbReference>
<feature type="binding site" evidence="9">
    <location>
        <position position="91"/>
    </location>
    <ligand>
        <name>Zn(2+)</name>
        <dbReference type="ChEBI" id="CHEBI:29105"/>
    </ligand>
</feature>
<keyword evidence="13" id="KW-1185">Reference proteome</keyword>
<feature type="binding site" evidence="9">
    <location>
        <position position="89"/>
    </location>
    <ligand>
        <name>Zn(2+)</name>
        <dbReference type="ChEBI" id="CHEBI:29105"/>
    </ligand>
</feature>
<dbReference type="PRINTS" id="PR00655">
    <property type="entry name" value="AUXINBINDNGP"/>
</dbReference>
<dbReference type="PANTHER" id="PTHR37236:SF1">
    <property type="entry name" value="AUXIN-BINDING PROTEIN 1"/>
    <property type="match status" value="1"/>
</dbReference>
<dbReference type="EMBL" id="CAUYUE010000010">
    <property type="protein sequence ID" value="CAK0784615.1"/>
    <property type="molecule type" value="Genomic_DNA"/>
</dbReference>
<evidence type="ECO:0000256" key="9">
    <source>
        <dbReference type="PIRSR" id="PIRSR600526-2"/>
    </source>
</evidence>
<evidence type="ECO:0000256" key="2">
    <source>
        <dbReference type="ARBA" id="ARBA00022723"/>
    </source>
</evidence>
<accession>A0AAV1IDT6</accession>
<dbReference type="SUPFAM" id="SSF51182">
    <property type="entry name" value="RmlC-like cupins"/>
    <property type="match status" value="1"/>
</dbReference>
<evidence type="ECO:0000256" key="8">
    <source>
        <dbReference type="ARBA" id="ARBA00023294"/>
    </source>
</evidence>
<reference evidence="12 13" key="1">
    <citation type="submission" date="2023-10" db="EMBL/GenBank/DDBJ databases">
        <authorList>
            <person name="Maclean D."/>
            <person name="Macfadyen A."/>
        </authorList>
    </citation>
    <scope>NUCLEOTIDE SEQUENCE [LARGE SCALE GENOMIC DNA]</scope>
</reference>
<evidence type="ECO:0000313" key="13">
    <source>
        <dbReference type="Proteomes" id="UP001314263"/>
    </source>
</evidence>
<dbReference type="PANTHER" id="PTHR37236">
    <property type="entry name" value="AUXIN-BINDING PROTEIN 1"/>
    <property type="match status" value="1"/>
</dbReference>
<dbReference type="InterPro" id="IPR000526">
    <property type="entry name" value="Auxin-bd"/>
</dbReference>
<feature type="compositionally biased region" description="Low complexity" evidence="10">
    <location>
        <begin position="182"/>
        <end position="193"/>
    </location>
</feature>
<feature type="region of interest" description="Disordered" evidence="10">
    <location>
        <begin position="174"/>
        <end position="202"/>
    </location>
</feature>
<evidence type="ECO:0000256" key="4">
    <source>
        <dbReference type="ARBA" id="ARBA00022824"/>
    </source>
</evidence>
<evidence type="ECO:0000313" key="12">
    <source>
        <dbReference type="EMBL" id="CAK0784615.1"/>
    </source>
</evidence>
<feature type="signal peptide" evidence="11">
    <location>
        <begin position="1"/>
        <end position="25"/>
    </location>
</feature>
<evidence type="ECO:0008006" key="14">
    <source>
        <dbReference type="Google" id="ProtNLM"/>
    </source>
</evidence>
<dbReference type="GO" id="GO:0010011">
    <property type="term" value="F:auxin binding"/>
    <property type="evidence" value="ECO:0007669"/>
    <property type="project" value="InterPro"/>
</dbReference>
<evidence type="ECO:0000256" key="3">
    <source>
        <dbReference type="ARBA" id="ARBA00022729"/>
    </source>
</evidence>
<dbReference type="AlphaFoldDB" id="A0AAV1IDT6"/>
<dbReference type="Pfam" id="PF02041">
    <property type="entry name" value="Auxin_BP"/>
    <property type="match status" value="1"/>
</dbReference>